<comment type="caution">
    <text evidence="1">The sequence shown here is derived from an EMBL/GenBank/DDBJ whole genome shotgun (WGS) entry which is preliminary data.</text>
</comment>
<evidence type="ECO:0000313" key="2">
    <source>
        <dbReference type="Proteomes" id="UP000279562"/>
    </source>
</evidence>
<name>A0A3P1ZTG7_9BACE</name>
<proteinExistence type="predicted"/>
<evidence type="ECO:0000313" key="1">
    <source>
        <dbReference type="EMBL" id="RRD86427.1"/>
    </source>
</evidence>
<keyword evidence="2" id="KW-1185">Reference proteome</keyword>
<dbReference type="Proteomes" id="UP000279562">
    <property type="component" value="Unassembled WGS sequence"/>
</dbReference>
<protein>
    <submittedName>
        <fullName evidence="1">Uncharacterized protein</fullName>
    </submittedName>
</protein>
<dbReference type="EMBL" id="RQYF01000150">
    <property type="protein sequence ID" value="RRD86427.1"/>
    <property type="molecule type" value="Genomic_DNA"/>
</dbReference>
<reference evidence="1 2" key="1">
    <citation type="submission" date="2018-11" db="EMBL/GenBank/DDBJ databases">
        <title>Genomes From Bacteria Associated with the Canine Oral Cavity: a Test Case for Automated Genome-Based Taxonomic Assignment.</title>
        <authorList>
            <person name="Coil D.A."/>
            <person name="Jospin G."/>
            <person name="Darling A.E."/>
            <person name="Wallis C."/>
            <person name="Davis I.J."/>
            <person name="Harris S."/>
            <person name="Eisen J.A."/>
            <person name="Holcombe L.J."/>
            <person name="O'Flynn C."/>
        </authorList>
    </citation>
    <scope>NUCLEOTIDE SEQUENCE [LARGE SCALE GENOMIC DNA]</scope>
    <source>
        <strain evidence="1 2">OH1047_COT-310</strain>
    </source>
</reference>
<dbReference type="AlphaFoldDB" id="A0A3P1ZTG7"/>
<dbReference type="RefSeq" id="WP_125240235.1">
    <property type="nucleotide sequence ID" value="NZ_JBGXRK010000032.1"/>
</dbReference>
<sequence>MQQNAVGLAFNQFIATVSPHLRKWTDRGGDSVWVRNSSVEKAIDKALLVLQTSLQQNITEFQADVWKGLI</sequence>
<gene>
    <name evidence="1" type="ORF">EII33_14085</name>
</gene>
<accession>A0A3P1ZTG7</accession>
<organism evidence="1 2">
    <name type="scientific">Prevotella heparinolytica</name>
    <dbReference type="NCBI Taxonomy" id="28113"/>
    <lineage>
        <taxon>Bacteria</taxon>
        <taxon>Pseudomonadati</taxon>
        <taxon>Bacteroidota</taxon>
        <taxon>Bacteroidia</taxon>
        <taxon>Bacteroidales</taxon>
        <taxon>Bacteroidaceae</taxon>
        <taxon>Bacteroides</taxon>
    </lineage>
</organism>